<dbReference type="EMBL" id="CP144751">
    <property type="protein sequence ID" value="WVZ87312.1"/>
    <property type="molecule type" value="Genomic_DNA"/>
</dbReference>
<gene>
    <name evidence="1" type="ORF">U9M48_033969</name>
</gene>
<reference evidence="1 2" key="1">
    <citation type="submission" date="2024-02" db="EMBL/GenBank/DDBJ databases">
        <title>High-quality chromosome-scale genome assembly of Pensacola bahiagrass (Paspalum notatum Flugge var. saurae).</title>
        <authorList>
            <person name="Vega J.M."/>
            <person name="Podio M."/>
            <person name="Orjuela J."/>
            <person name="Siena L.A."/>
            <person name="Pessino S.C."/>
            <person name="Combes M.C."/>
            <person name="Mariac C."/>
            <person name="Albertini E."/>
            <person name="Pupilli F."/>
            <person name="Ortiz J.P.A."/>
            <person name="Leblanc O."/>
        </authorList>
    </citation>
    <scope>NUCLEOTIDE SEQUENCE [LARGE SCALE GENOMIC DNA]</scope>
    <source>
        <strain evidence="1">R1</strain>
        <tissue evidence="1">Leaf</tissue>
    </source>
</reference>
<evidence type="ECO:0000313" key="2">
    <source>
        <dbReference type="Proteomes" id="UP001341281"/>
    </source>
</evidence>
<name>A0AAQ3X8G9_PASNO</name>
<evidence type="ECO:0000313" key="1">
    <source>
        <dbReference type="EMBL" id="WVZ87312.1"/>
    </source>
</evidence>
<keyword evidence="2" id="KW-1185">Reference proteome</keyword>
<proteinExistence type="predicted"/>
<dbReference type="AlphaFoldDB" id="A0AAQ3X8G9"/>
<accession>A0AAQ3X8G9</accession>
<organism evidence="1 2">
    <name type="scientific">Paspalum notatum var. saurae</name>
    <dbReference type="NCBI Taxonomy" id="547442"/>
    <lineage>
        <taxon>Eukaryota</taxon>
        <taxon>Viridiplantae</taxon>
        <taxon>Streptophyta</taxon>
        <taxon>Embryophyta</taxon>
        <taxon>Tracheophyta</taxon>
        <taxon>Spermatophyta</taxon>
        <taxon>Magnoliopsida</taxon>
        <taxon>Liliopsida</taxon>
        <taxon>Poales</taxon>
        <taxon>Poaceae</taxon>
        <taxon>PACMAD clade</taxon>
        <taxon>Panicoideae</taxon>
        <taxon>Andropogonodae</taxon>
        <taxon>Paspaleae</taxon>
        <taxon>Paspalinae</taxon>
        <taxon>Paspalum</taxon>
    </lineage>
</organism>
<protein>
    <submittedName>
        <fullName evidence="1">Uncharacterized protein</fullName>
    </submittedName>
</protein>
<dbReference type="Proteomes" id="UP001341281">
    <property type="component" value="Chromosome 07"/>
</dbReference>
<sequence length="121" mass="13440">MRGEDTALFLRSLYGLTSPISRWHLDSRRQAGPGSRPSSNVIPKGLRWTSMDNLLWKIAGLAEIVLRLEKQKQDLEPLVTEVKTMARLPVRLTGHGDKLQSDLDSCSSDAVCLIKAVPSSR</sequence>